<dbReference type="InterPro" id="IPR001434">
    <property type="entry name" value="OmcB-like_DUF11"/>
</dbReference>
<name>A0A1W1B8X2_9ZZZZ</name>
<dbReference type="SUPFAM" id="SSF49401">
    <property type="entry name" value="Bacterial adhesins"/>
    <property type="match status" value="1"/>
</dbReference>
<dbReference type="InterPro" id="IPR008966">
    <property type="entry name" value="Adhesion_dom_sf"/>
</dbReference>
<dbReference type="Pfam" id="PF01345">
    <property type="entry name" value="DUF11"/>
    <property type="match status" value="1"/>
</dbReference>
<dbReference type="Gene3D" id="2.60.40.740">
    <property type="match status" value="1"/>
</dbReference>
<protein>
    <submittedName>
        <fullName evidence="2">Similarity</fullName>
    </submittedName>
</protein>
<feature type="domain" description="DUF11" evidence="1">
    <location>
        <begin position="206"/>
        <end position="291"/>
    </location>
</feature>
<gene>
    <name evidence="2" type="ORF">MNB_SV-8-1076</name>
</gene>
<evidence type="ECO:0000313" key="2">
    <source>
        <dbReference type="EMBL" id="SFV49936.1"/>
    </source>
</evidence>
<dbReference type="NCBIfam" id="TIGR01451">
    <property type="entry name" value="B_ant_repeat"/>
    <property type="match status" value="1"/>
</dbReference>
<reference evidence="2" key="1">
    <citation type="submission" date="2016-10" db="EMBL/GenBank/DDBJ databases">
        <authorList>
            <person name="de Groot N.N."/>
        </authorList>
    </citation>
    <scope>NUCLEOTIDE SEQUENCE</scope>
</reference>
<proteinExistence type="predicted"/>
<dbReference type="AlphaFoldDB" id="A0A1W1B8X2"/>
<evidence type="ECO:0000259" key="1">
    <source>
        <dbReference type="Pfam" id="PF01345"/>
    </source>
</evidence>
<dbReference type="EMBL" id="FPHD01000002">
    <property type="protein sequence ID" value="SFV49936.1"/>
    <property type="molecule type" value="Genomic_DNA"/>
</dbReference>
<sequence>MFSALLAAKGVPAGTQIVNVAQLNYQVNGFDFNATSNTLVDVVDQVLDLALVCQSTQNIIVQNGEVKRALPFVLENIGNGTDNFSLTPDTNASSPEVDNRLIFLDDGDGVFNSADVQVNDINLTADQKATLFFVSDIPASAAWQYSHNGIEARSTIGGSGIPGTDYNVSNGINNYYAVDGYKGGVESALCTYEMNHLNLILKKSATLSSDRLFTGTVIHYRIEATVKGEGTISNIIIKDVIPSGTTYVPGSIKLDGTAVTDAGHFSANSIAIPVNDMTKSDTHVVEFDVKVN</sequence>
<dbReference type="InterPro" id="IPR047589">
    <property type="entry name" value="DUF11_rpt"/>
</dbReference>
<accession>A0A1W1B8X2</accession>
<organism evidence="2">
    <name type="scientific">hydrothermal vent metagenome</name>
    <dbReference type="NCBI Taxonomy" id="652676"/>
    <lineage>
        <taxon>unclassified sequences</taxon>
        <taxon>metagenomes</taxon>
        <taxon>ecological metagenomes</taxon>
    </lineage>
</organism>